<evidence type="ECO:0000256" key="1">
    <source>
        <dbReference type="ARBA" id="ARBA00009686"/>
    </source>
</evidence>
<dbReference type="PANTHER" id="PTHR45809:SF3">
    <property type="entry name" value="VIRAL IAP-ASSOCIATED FACTOR HOMOLOG"/>
    <property type="match status" value="1"/>
</dbReference>
<proteinExistence type="inferred from homology"/>
<dbReference type="InterPro" id="IPR051498">
    <property type="entry name" value="Phosducin-like_chap/apop_reg"/>
</dbReference>
<dbReference type="GO" id="GO:0005737">
    <property type="term" value="C:cytoplasm"/>
    <property type="evidence" value="ECO:0000318"/>
    <property type="project" value="GO_Central"/>
</dbReference>
<evidence type="ECO:0000313" key="3">
    <source>
        <dbReference type="EMBL" id="KAJ0225636.1"/>
    </source>
</evidence>
<gene>
    <name evidence="3" type="ORF">LSAT_V11C100048680</name>
</gene>
<dbReference type="AlphaFoldDB" id="A0A9R1XTV8"/>
<comment type="caution">
    <text evidence="3">The sequence shown here is derived from an EMBL/GenBank/DDBJ whole genome shotgun (WGS) entry which is preliminary data.</text>
</comment>
<dbReference type="GO" id="GO:0006457">
    <property type="term" value="P:protein folding"/>
    <property type="evidence" value="ECO:0000318"/>
    <property type="project" value="GO_Central"/>
</dbReference>
<dbReference type="InterPro" id="IPR024253">
    <property type="entry name" value="Phosducin_thioredoxin-like_dom"/>
</dbReference>
<name>A0A9R1XTV8_LACSA</name>
<dbReference type="InterPro" id="IPR036249">
    <property type="entry name" value="Thioredoxin-like_sf"/>
</dbReference>
<dbReference type="Pfam" id="PF02114">
    <property type="entry name" value="Phosducin"/>
    <property type="match status" value="1"/>
</dbReference>
<evidence type="ECO:0000259" key="2">
    <source>
        <dbReference type="Pfam" id="PF02114"/>
    </source>
</evidence>
<dbReference type="PANTHER" id="PTHR45809">
    <property type="entry name" value="VIRAL IAP-ASSOCIATED FACTOR HOMOLOG"/>
    <property type="match status" value="1"/>
</dbReference>
<keyword evidence="4" id="KW-1185">Reference proteome</keyword>
<protein>
    <recommendedName>
        <fullName evidence="2">Phosducin domain-containing protein</fullName>
    </recommendedName>
</protein>
<dbReference type="Gene3D" id="3.40.30.10">
    <property type="entry name" value="Glutaredoxin"/>
    <property type="match status" value="1"/>
</dbReference>
<dbReference type="EMBL" id="NBSK02000001">
    <property type="protein sequence ID" value="KAJ0225636.1"/>
    <property type="molecule type" value="Genomic_DNA"/>
</dbReference>
<organism evidence="3 4">
    <name type="scientific">Lactuca sativa</name>
    <name type="common">Garden lettuce</name>
    <dbReference type="NCBI Taxonomy" id="4236"/>
    <lineage>
        <taxon>Eukaryota</taxon>
        <taxon>Viridiplantae</taxon>
        <taxon>Streptophyta</taxon>
        <taxon>Embryophyta</taxon>
        <taxon>Tracheophyta</taxon>
        <taxon>Spermatophyta</taxon>
        <taxon>Magnoliopsida</taxon>
        <taxon>eudicotyledons</taxon>
        <taxon>Gunneridae</taxon>
        <taxon>Pentapetalae</taxon>
        <taxon>asterids</taxon>
        <taxon>campanulids</taxon>
        <taxon>Asterales</taxon>
        <taxon>Asteraceae</taxon>
        <taxon>Cichorioideae</taxon>
        <taxon>Cichorieae</taxon>
        <taxon>Lactucinae</taxon>
        <taxon>Lactuca</taxon>
    </lineage>
</organism>
<comment type="similarity">
    <text evidence="1">Belongs to the phosducin family.</text>
</comment>
<sequence length="238" mass="27051">MKQVASHLVLKENQLNEMIFKENSGTYLPNSLPSNPILSLLQKAKILNLKPTEEELKDLEDDLDNNCFLEEYRRKRLAEMKQTVKVAKFWLVIPILGSDFVCEVSQATSDVWVVVNLYKDGYPKCGVLMQCMEEVPIMYSATKFVKIISTDCIPNYPDCNIPTMLVYNNGVVKANYVRLHTFGSRCTPGGVAMILCHSDSILHDGLNGKASREAVPEAVRKRFIEMHSRRRCFLNVLC</sequence>
<evidence type="ECO:0000313" key="4">
    <source>
        <dbReference type="Proteomes" id="UP000235145"/>
    </source>
</evidence>
<accession>A0A9R1XTV8</accession>
<reference evidence="3 4" key="1">
    <citation type="journal article" date="2017" name="Nat. Commun.">
        <title>Genome assembly with in vitro proximity ligation data and whole-genome triplication in lettuce.</title>
        <authorList>
            <person name="Reyes-Chin-Wo S."/>
            <person name="Wang Z."/>
            <person name="Yang X."/>
            <person name="Kozik A."/>
            <person name="Arikit S."/>
            <person name="Song C."/>
            <person name="Xia L."/>
            <person name="Froenicke L."/>
            <person name="Lavelle D.O."/>
            <person name="Truco M.J."/>
            <person name="Xia R."/>
            <person name="Zhu S."/>
            <person name="Xu C."/>
            <person name="Xu H."/>
            <person name="Xu X."/>
            <person name="Cox K."/>
            <person name="Korf I."/>
            <person name="Meyers B.C."/>
            <person name="Michelmore R.W."/>
        </authorList>
    </citation>
    <scope>NUCLEOTIDE SEQUENCE [LARGE SCALE GENOMIC DNA]</scope>
    <source>
        <strain evidence="4">cv. Salinas</strain>
        <tissue evidence="3">Seedlings</tissue>
    </source>
</reference>
<dbReference type="Proteomes" id="UP000235145">
    <property type="component" value="Unassembled WGS sequence"/>
</dbReference>
<feature type="domain" description="Phosducin" evidence="2">
    <location>
        <begin position="51"/>
        <end position="179"/>
    </location>
</feature>
<dbReference type="SUPFAM" id="SSF52833">
    <property type="entry name" value="Thioredoxin-like"/>
    <property type="match status" value="1"/>
</dbReference>